<organism evidence="1 2">
    <name type="scientific">Corchorus olitorius</name>
    <dbReference type="NCBI Taxonomy" id="93759"/>
    <lineage>
        <taxon>Eukaryota</taxon>
        <taxon>Viridiplantae</taxon>
        <taxon>Streptophyta</taxon>
        <taxon>Embryophyta</taxon>
        <taxon>Tracheophyta</taxon>
        <taxon>Spermatophyta</taxon>
        <taxon>Magnoliopsida</taxon>
        <taxon>eudicotyledons</taxon>
        <taxon>Gunneridae</taxon>
        <taxon>Pentapetalae</taxon>
        <taxon>rosids</taxon>
        <taxon>malvids</taxon>
        <taxon>Malvales</taxon>
        <taxon>Malvaceae</taxon>
        <taxon>Grewioideae</taxon>
        <taxon>Apeibeae</taxon>
        <taxon>Corchorus</taxon>
    </lineage>
</organism>
<comment type="caution">
    <text evidence="1">The sequence shown here is derived from an EMBL/GenBank/DDBJ whole genome shotgun (WGS) entry which is preliminary data.</text>
</comment>
<gene>
    <name evidence="1" type="ORF">COLO4_10496</name>
</gene>
<accession>A0A1R3K8B6</accession>
<reference evidence="2" key="1">
    <citation type="submission" date="2013-09" db="EMBL/GenBank/DDBJ databases">
        <title>Corchorus olitorius genome sequencing.</title>
        <authorList>
            <person name="Alam M."/>
            <person name="Haque M.S."/>
            <person name="Islam M.S."/>
            <person name="Emdad E.M."/>
            <person name="Islam M.M."/>
            <person name="Ahmed B."/>
            <person name="Halim A."/>
            <person name="Hossen Q.M.M."/>
            <person name="Hossain M.Z."/>
            <person name="Ahmed R."/>
            <person name="Khan M.M."/>
            <person name="Islam R."/>
            <person name="Rashid M.M."/>
            <person name="Khan S.A."/>
            <person name="Rahman M.S."/>
            <person name="Alam M."/>
            <person name="Yahiya A.S."/>
            <person name="Khan M.S."/>
            <person name="Azam M.S."/>
            <person name="Haque T."/>
            <person name="Lashkar M.Z.H."/>
            <person name="Akhand A.I."/>
            <person name="Morshed G."/>
            <person name="Roy S."/>
            <person name="Uddin K.S."/>
            <person name="Rabeya T."/>
            <person name="Hossain A.S."/>
            <person name="Chowdhury A."/>
            <person name="Snigdha A.R."/>
            <person name="Mortoza M.S."/>
            <person name="Matin S.A."/>
            <person name="Hoque S.M.E."/>
            <person name="Islam M.K."/>
            <person name="Roy D.K."/>
            <person name="Haider R."/>
            <person name="Moosa M.M."/>
            <person name="Elias S.M."/>
            <person name="Hasan A.M."/>
            <person name="Jahan S."/>
            <person name="Shafiuddin M."/>
            <person name="Mahmood N."/>
            <person name="Shommy N.S."/>
        </authorList>
    </citation>
    <scope>NUCLEOTIDE SEQUENCE [LARGE SCALE GENOMIC DNA]</scope>
    <source>
        <strain evidence="2">cv. O-4</strain>
    </source>
</reference>
<dbReference type="EMBL" id="AWUE01014525">
    <property type="protein sequence ID" value="OMP03304.1"/>
    <property type="molecule type" value="Genomic_DNA"/>
</dbReference>
<dbReference type="AlphaFoldDB" id="A0A1R3K8B6"/>
<name>A0A1R3K8B6_9ROSI</name>
<protein>
    <submittedName>
        <fullName evidence="1">Uncharacterized protein</fullName>
    </submittedName>
</protein>
<proteinExistence type="predicted"/>
<sequence>MKPVYGDKVKEDMIPGISIYDEETQSRNHLILKEVEATLMGSQ</sequence>
<evidence type="ECO:0000313" key="1">
    <source>
        <dbReference type="EMBL" id="OMP03304.1"/>
    </source>
</evidence>
<evidence type="ECO:0000313" key="2">
    <source>
        <dbReference type="Proteomes" id="UP000187203"/>
    </source>
</evidence>
<dbReference type="Proteomes" id="UP000187203">
    <property type="component" value="Unassembled WGS sequence"/>
</dbReference>
<keyword evidence="2" id="KW-1185">Reference proteome</keyword>